<dbReference type="PANTHER" id="PTHR48023:SF4">
    <property type="entry name" value="D-XYLOSE-PROTON SYMPORTER-LIKE 2"/>
    <property type="match status" value="1"/>
</dbReference>
<comment type="catalytic activity">
    <reaction evidence="9">
        <text>D-xylose(in) + H(+)(in) = D-xylose(out) + H(+)(out)</text>
        <dbReference type="Rhea" id="RHEA:28959"/>
        <dbReference type="ChEBI" id="CHEBI:15378"/>
        <dbReference type="ChEBI" id="CHEBI:53455"/>
    </reaction>
    <physiologicalReaction direction="right-to-left" evidence="9">
        <dbReference type="Rhea" id="RHEA:28961"/>
    </physiologicalReaction>
</comment>
<dbReference type="PANTHER" id="PTHR48023">
    <property type="entry name" value="D-XYLOSE-PROTON SYMPORTER-LIKE 2"/>
    <property type="match status" value="1"/>
</dbReference>
<feature type="transmembrane region" description="Helical" evidence="13">
    <location>
        <begin position="333"/>
        <end position="355"/>
    </location>
</feature>
<dbReference type="GO" id="GO:0022857">
    <property type="term" value="F:transmembrane transporter activity"/>
    <property type="evidence" value="ECO:0007669"/>
    <property type="project" value="InterPro"/>
</dbReference>
<dbReference type="InterPro" id="IPR005828">
    <property type="entry name" value="MFS_sugar_transport-like"/>
</dbReference>
<keyword evidence="4" id="KW-1003">Cell membrane</keyword>
<evidence type="ECO:0000256" key="5">
    <source>
        <dbReference type="ARBA" id="ARBA00022597"/>
    </source>
</evidence>
<keyword evidence="16" id="KW-1185">Reference proteome</keyword>
<feature type="transmembrane region" description="Helical" evidence="13">
    <location>
        <begin position="467"/>
        <end position="489"/>
    </location>
</feature>
<keyword evidence="6 13" id="KW-0812">Transmembrane</keyword>
<dbReference type="AlphaFoldDB" id="Q5GYQ8"/>
<sequence length="501" mass="52985">MAGGALRRRPMAATPWTLLCMFPGEPMSSASIDGAPDAGENTRFIILISCVATIGGFLFGFDSGVINGTVDGLKQTFQSTAAETGFEVASMLLGCAIGAFFAGRLADRSGRRAVLIISAALFLLSAIGAGASHSSGFFIFARVMGGFAVGAASVISPAYIAEVASARYRGRLATMQQIAIISGLFCAFLSNYLLANAAGASTEPLWAGQAAWRWMFWMQAVPSLLFLLLLLVIPESPRYLVVKGRREQALVVLKRLYGNAAAQTKLGEISASMSADRHKPKFSDLINQATGKIRPIVWIGIGLAVFQQLVGINVVFYYGAVLWQAVGFSEQDALLINVLSGGLSIGACLVTVMLVDKIGRKPLLWIGSAGMAVSLALVTYAFATASLDLNGKLAMSDAMGMLALVAANVYVVFFNASWGPVMWVMLGEMFPNQIRGSGLAIAGAAQWTSNFAITVSFPILLGSIGLAGAYGIYTVAAFISVFFVLKCVYETKGKELEQMEG</sequence>
<evidence type="ECO:0000256" key="11">
    <source>
        <dbReference type="ARBA" id="ARBA00076792"/>
    </source>
</evidence>
<dbReference type="InterPro" id="IPR003663">
    <property type="entry name" value="Sugar/inositol_transpt"/>
</dbReference>
<organism evidence="15 16">
    <name type="scientific">Xanthomonas oryzae pv. oryzae (strain KACC10331 / KXO85)</name>
    <dbReference type="NCBI Taxonomy" id="291331"/>
    <lineage>
        <taxon>Bacteria</taxon>
        <taxon>Pseudomonadati</taxon>
        <taxon>Pseudomonadota</taxon>
        <taxon>Gammaproteobacteria</taxon>
        <taxon>Lysobacterales</taxon>
        <taxon>Lysobacteraceae</taxon>
        <taxon>Xanthomonas</taxon>
    </lineage>
</organism>
<keyword evidence="5" id="KW-0762">Sugar transport</keyword>
<evidence type="ECO:0000256" key="8">
    <source>
        <dbReference type="ARBA" id="ARBA00023136"/>
    </source>
</evidence>
<dbReference type="Pfam" id="PF00083">
    <property type="entry name" value="Sugar_tr"/>
    <property type="match status" value="1"/>
</dbReference>
<dbReference type="InterPro" id="IPR020846">
    <property type="entry name" value="MFS_dom"/>
</dbReference>
<evidence type="ECO:0000259" key="14">
    <source>
        <dbReference type="PROSITE" id="PS50850"/>
    </source>
</evidence>
<dbReference type="PROSITE" id="PS00216">
    <property type="entry name" value="SUGAR_TRANSPORT_1"/>
    <property type="match status" value="1"/>
</dbReference>
<dbReference type="HOGENOM" id="CLU_001265_30_5_6"/>
<keyword evidence="8 13" id="KW-0472">Membrane</keyword>
<feature type="transmembrane region" description="Helical" evidence="13">
    <location>
        <begin position="214"/>
        <end position="233"/>
    </location>
</feature>
<feature type="transmembrane region" description="Helical" evidence="13">
    <location>
        <begin position="113"/>
        <end position="131"/>
    </location>
</feature>
<evidence type="ECO:0000313" key="15">
    <source>
        <dbReference type="EMBL" id="AAW76163.1"/>
    </source>
</evidence>
<feature type="transmembrane region" description="Helical" evidence="13">
    <location>
        <begin position="403"/>
        <end position="426"/>
    </location>
</feature>
<dbReference type="InterPro" id="IPR005829">
    <property type="entry name" value="Sugar_transporter_CS"/>
</dbReference>
<dbReference type="CDD" id="cd17359">
    <property type="entry name" value="MFS_XylE_like"/>
    <property type="match status" value="1"/>
</dbReference>
<dbReference type="Proteomes" id="UP000006735">
    <property type="component" value="Chromosome"/>
</dbReference>
<dbReference type="SUPFAM" id="SSF103473">
    <property type="entry name" value="MFS general substrate transporter"/>
    <property type="match status" value="1"/>
</dbReference>
<evidence type="ECO:0000313" key="16">
    <source>
        <dbReference type="Proteomes" id="UP000006735"/>
    </source>
</evidence>
<dbReference type="PROSITE" id="PS50850">
    <property type="entry name" value="MFS"/>
    <property type="match status" value="1"/>
</dbReference>
<protein>
    <recommendedName>
        <fullName evidence="10">D-xylose-proton symporter</fullName>
    </recommendedName>
    <alternativeName>
        <fullName evidence="11">D-xylose transporter</fullName>
    </alternativeName>
</protein>
<evidence type="ECO:0000256" key="10">
    <source>
        <dbReference type="ARBA" id="ARBA00070440"/>
    </source>
</evidence>
<dbReference type="STRING" id="291331.XOO2909"/>
<feature type="transmembrane region" description="Helical" evidence="13">
    <location>
        <begin position="44"/>
        <end position="61"/>
    </location>
</feature>
<proteinExistence type="inferred from homology"/>
<feature type="transmembrane region" description="Helical" evidence="13">
    <location>
        <begin position="137"/>
        <end position="160"/>
    </location>
</feature>
<evidence type="ECO:0000256" key="6">
    <source>
        <dbReference type="ARBA" id="ARBA00022692"/>
    </source>
</evidence>
<dbReference type="PROSITE" id="PS00217">
    <property type="entry name" value="SUGAR_TRANSPORT_2"/>
    <property type="match status" value="1"/>
</dbReference>
<feature type="domain" description="Major facilitator superfamily (MFS) profile" evidence="14">
    <location>
        <begin position="48"/>
        <end position="492"/>
    </location>
</feature>
<evidence type="ECO:0000256" key="9">
    <source>
        <dbReference type="ARBA" id="ARBA00050593"/>
    </source>
</evidence>
<evidence type="ECO:0000256" key="13">
    <source>
        <dbReference type="SAM" id="Phobius"/>
    </source>
</evidence>
<evidence type="ECO:0000256" key="12">
    <source>
        <dbReference type="RuleBase" id="RU003346"/>
    </source>
</evidence>
<dbReference type="FunFam" id="1.20.1250.20:FF:000122">
    <property type="entry name" value="D-xylose transporter XylE"/>
    <property type="match status" value="1"/>
</dbReference>
<feature type="transmembrane region" description="Helical" evidence="13">
    <location>
        <begin position="438"/>
        <end position="461"/>
    </location>
</feature>
<comment type="similarity">
    <text evidence="2 12">Belongs to the major facilitator superfamily. Sugar transporter (TC 2.A.1.1) family.</text>
</comment>
<feature type="transmembrane region" description="Helical" evidence="13">
    <location>
        <begin position="296"/>
        <end position="321"/>
    </location>
</feature>
<evidence type="ECO:0000256" key="4">
    <source>
        <dbReference type="ARBA" id="ARBA00022475"/>
    </source>
</evidence>
<dbReference type="EMBL" id="AE013598">
    <property type="protein sequence ID" value="AAW76163.1"/>
    <property type="molecule type" value="Genomic_DNA"/>
</dbReference>
<dbReference type="PRINTS" id="PR00171">
    <property type="entry name" value="SUGRTRNSPORT"/>
</dbReference>
<dbReference type="Gene3D" id="1.20.1250.20">
    <property type="entry name" value="MFS general substrate transporter like domains"/>
    <property type="match status" value="2"/>
</dbReference>
<evidence type="ECO:0000256" key="7">
    <source>
        <dbReference type="ARBA" id="ARBA00022989"/>
    </source>
</evidence>
<dbReference type="InterPro" id="IPR047984">
    <property type="entry name" value="XylE-like"/>
</dbReference>
<evidence type="ECO:0000256" key="3">
    <source>
        <dbReference type="ARBA" id="ARBA00022448"/>
    </source>
</evidence>
<dbReference type="InterPro" id="IPR036259">
    <property type="entry name" value="MFS_trans_sf"/>
</dbReference>
<name>Q5GYQ8_XANOR</name>
<evidence type="ECO:0000256" key="2">
    <source>
        <dbReference type="ARBA" id="ARBA00010992"/>
    </source>
</evidence>
<evidence type="ECO:0000256" key="1">
    <source>
        <dbReference type="ARBA" id="ARBA00004651"/>
    </source>
</evidence>
<dbReference type="KEGG" id="xoo:XOO2909"/>
<dbReference type="NCBIfam" id="TIGR00879">
    <property type="entry name" value="SP"/>
    <property type="match status" value="1"/>
</dbReference>
<comment type="subcellular location">
    <subcellularLocation>
        <location evidence="1">Cell membrane</location>
        <topology evidence="1">Multi-pass membrane protein</topology>
    </subcellularLocation>
</comment>
<reference evidence="15 16" key="1">
    <citation type="journal article" date="2005" name="Nucleic Acids Res.">
        <title>The genome sequence of Xanthomonas oryzae pathovar oryzae KACC10331, the bacterial blight pathogen of rice.</title>
        <authorList>
            <person name="Lee B.M."/>
            <person name="Park Y.J."/>
            <person name="Park D.S."/>
            <person name="Kang H.W."/>
            <person name="Kim J.G."/>
            <person name="Song E.S."/>
            <person name="Park I.C."/>
            <person name="Yoon U.H."/>
            <person name="Hahn J.H."/>
            <person name="Koo B.S."/>
            <person name="Lee G.B."/>
            <person name="Kim H."/>
            <person name="Park H.S."/>
            <person name="Yoon K.O."/>
            <person name="Kim J.H."/>
            <person name="Jung C.H."/>
            <person name="Koh N.H."/>
            <person name="Seo J.S."/>
            <person name="Go S.J."/>
        </authorList>
    </citation>
    <scope>NUCLEOTIDE SEQUENCE [LARGE SCALE GENOMIC DNA]</scope>
    <source>
        <strain evidence="16">KACC10331 / KXO85</strain>
    </source>
</reference>
<feature type="transmembrane region" description="Helical" evidence="13">
    <location>
        <begin position="172"/>
        <end position="194"/>
    </location>
</feature>
<accession>Q5GYQ8</accession>
<feature type="transmembrane region" description="Helical" evidence="13">
    <location>
        <begin position="362"/>
        <end position="383"/>
    </location>
</feature>
<keyword evidence="7 13" id="KW-1133">Transmembrane helix</keyword>
<keyword evidence="3 12" id="KW-0813">Transport</keyword>
<dbReference type="GO" id="GO:0005886">
    <property type="term" value="C:plasma membrane"/>
    <property type="evidence" value="ECO:0007669"/>
    <property type="project" value="UniProtKB-SubCell"/>
</dbReference>
<dbReference type="InterPro" id="IPR050820">
    <property type="entry name" value="MFS_Sugar_Transporter"/>
</dbReference>
<gene>
    <name evidence="15" type="primary">xylE</name>
    <name evidence="15" type="ordered locus">XOO2909</name>
</gene>